<organism evidence="2 3">
    <name type="scientific">Campylobacter subantarcticus LMG 24374</name>
    <dbReference type="NCBI Taxonomy" id="1388751"/>
    <lineage>
        <taxon>Bacteria</taxon>
        <taxon>Pseudomonadati</taxon>
        <taxon>Campylobacterota</taxon>
        <taxon>Epsilonproteobacteria</taxon>
        <taxon>Campylobacterales</taxon>
        <taxon>Campylobacteraceae</taxon>
        <taxon>Campylobacter</taxon>
    </lineage>
</organism>
<accession>A0A0A8H9P5</accession>
<dbReference type="RefSeq" id="WP_039663900.1">
    <property type="nucleotide sequence ID" value="NZ_CP007772.1"/>
</dbReference>
<protein>
    <submittedName>
        <fullName evidence="2">Uncharacterized protein</fullName>
    </submittedName>
</protein>
<sequence>MAISQGSLVSKMENHLQDQGYSRVEDEDNGRGYRRYSMPFLRALAAAIVEEIKENAKAIDTVDGGKWSIE</sequence>
<dbReference type="EMBL" id="CP007772">
    <property type="protein sequence ID" value="AJC90796.1"/>
    <property type="molecule type" value="Genomic_DNA"/>
</dbReference>
<evidence type="ECO:0000313" key="3">
    <source>
        <dbReference type="Proteomes" id="UP000031135"/>
    </source>
</evidence>
<dbReference type="OrthoDB" id="5356243at2"/>
<name>A0A0A8H9P5_9BACT</name>
<dbReference type="AlphaFoldDB" id="A0A0A8H9P5"/>
<gene>
    <name evidence="2" type="ORF">CSUB8521_0959</name>
</gene>
<feature type="region of interest" description="Disordered" evidence="1">
    <location>
        <begin position="1"/>
        <end position="30"/>
    </location>
</feature>
<dbReference type="KEGG" id="csm:CSUB8521_0959"/>
<evidence type="ECO:0000313" key="2">
    <source>
        <dbReference type="EMBL" id="AJC90796.1"/>
    </source>
</evidence>
<dbReference type="HOGENOM" id="CLU_2750182_0_0_7"/>
<evidence type="ECO:0000256" key="1">
    <source>
        <dbReference type="SAM" id="MobiDB-lite"/>
    </source>
</evidence>
<reference evidence="2 3" key="1">
    <citation type="journal article" date="2014" name="Genome Biol. Evol.">
        <title>Comparative Genomics of the Campylobacter lari Group.</title>
        <authorList>
            <person name="Miller W.G."/>
            <person name="Yee E."/>
            <person name="Chapman M.H."/>
            <person name="Smith T.P."/>
            <person name="Bono J.L."/>
            <person name="Huynh S."/>
            <person name="Parker C.T."/>
            <person name="Vandamme P."/>
            <person name="Luong K."/>
            <person name="Korlach J."/>
        </authorList>
    </citation>
    <scope>NUCLEOTIDE SEQUENCE [LARGE SCALE GENOMIC DNA]</scope>
    <source>
        <strain evidence="2 3">LMG 24374</strain>
    </source>
</reference>
<proteinExistence type="predicted"/>
<dbReference type="Proteomes" id="UP000031135">
    <property type="component" value="Chromosome"/>
</dbReference>